<dbReference type="Proteomes" id="UP000663699">
    <property type="component" value="Chromosome 5"/>
</dbReference>
<dbReference type="GO" id="GO:0008104">
    <property type="term" value="P:intracellular protein localization"/>
    <property type="evidence" value="ECO:0007669"/>
    <property type="project" value="TreeGrafter"/>
</dbReference>
<evidence type="ECO:0000256" key="4">
    <source>
        <dbReference type="ARBA" id="ARBA00022490"/>
    </source>
</evidence>
<dbReference type="GO" id="GO:0005737">
    <property type="term" value="C:cytoplasm"/>
    <property type="evidence" value="ECO:0007669"/>
    <property type="project" value="UniProtKB-SubCell"/>
</dbReference>
<dbReference type="InterPro" id="IPR013900">
    <property type="entry name" value="RNR_inhibitor"/>
</dbReference>
<evidence type="ECO:0000256" key="3">
    <source>
        <dbReference type="ARBA" id="ARBA00005459"/>
    </source>
</evidence>
<evidence type="ECO:0000256" key="5">
    <source>
        <dbReference type="ARBA" id="ARBA00023242"/>
    </source>
</evidence>
<dbReference type="Pfam" id="PF08591">
    <property type="entry name" value="RNR_inhib"/>
    <property type="match status" value="1"/>
</dbReference>
<dbReference type="GO" id="GO:0005634">
    <property type="term" value="C:nucleus"/>
    <property type="evidence" value="ECO:0007669"/>
    <property type="project" value="UniProtKB-SubCell"/>
</dbReference>
<protein>
    <submittedName>
        <fullName evidence="6">Uncharacterized protein</fullName>
    </submittedName>
</protein>
<evidence type="ECO:0000256" key="2">
    <source>
        <dbReference type="ARBA" id="ARBA00004496"/>
    </source>
</evidence>
<gene>
    <name evidence="6" type="ORF">MERGE_002570</name>
</gene>
<name>A0A899FU03_9ASCO</name>
<comment type="subcellular location">
    <subcellularLocation>
        <location evidence="2">Cytoplasm</location>
    </subcellularLocation>
    <subcellularLocation>
        <location evidence="1">Nucleus</location>
    </subcellularLocation>
</comment>
<keyword evidence="7" id="KW-1185">Reference proteome</keyword>
<evidence type="ECO:0000313" key="6">
    <source>
        <dbReference type="EMBL" id="QSL65261.1"/>
    </source>
</evidence>
<keyword evidence="4" id="KW-0963">Cytoplasm</keyword>
<accession>A0A899FU03</accession>
<keyword evidence="5" id="KW-0539">Nucleus</keyword>
<dbReference type="PANTHER" id="PTHR28081:SF1">
    <property type="entry name" value="DAMAGE-REGULATED IMPORT FACILITATOR 1"/>
    <property type="match status" value="1"/>
</dbReference>
<dbReference type="EMBL" id="CP054536">
    <property type="protein sequence ID" value="QSL65261.1"/>
    <property type="molecule type" value="Genomic_DNA"/>
</dbReference>
<reference evidence="6" key="1">
    <citation type="submission" date="2020-06" db="EMBL/GenBank/DDBJ databases">
        <title>Genomes of multiple members of Pneumocystis genus reveal paths to human pathogen Pneumocystis jirovecii.</title>
        <authorList>
            <person name="Cisse O.H."/>
            <person name="Ma L."/>
            <person name="Dekker J."/>
            <person name="Khil P."/>
            <person name="Jo J."/>
            <person name="Brenchley J."/>
            <person name="Blair R."/>
            <person name="Pahar B."/>
            <person name="Chabe M."/>
            <person name="Van Rompay K.A."/>
            <person name="Keesler R."/>
            <person name="Sukura A."/>
            <person name="Hirsch V."/>
            <person name="Kutty G."/>
            <person name="Liu Y."/>
            <person name="Peng L."/>
            <person name="Chen J."/>
            <person name="Song J."/>
            <person name="Weissenbacher-Lang C."/>
            <person name="Xu J."/>
            <person name="Upham N.S."/>
            <person name="Stajich J.E."/>
            <person name="Cuomo C.A."/>
            <person name="Cushion M.T."/>
            <person name="Kovacs J.A."/>
        </authorList>
    </citation>
    <scope>NUCLEOTIDE SEQUENCE</scope>
    <source>
        <strain evidence="6">2A</strain>
    </source>
</reference>
<evidence type="ECO:0000256" key="1">
    <source>
        <dbReference type="ARBA" id="ARBA00004123"/>
    </source>
</evidence>
<dbReference type="OrthoDB" id="5399527at2759"/>
<proteinExistence type="inferred from homology"/>
<organism evidence="6 7">
    <name type="scientific">Pneumocystis wakefieldiae</name>
    <dbReference type="NCBI Taxonomy" id="38082"/>
    <lineage>
        <taxon>Eukaryota</taxon>
        <taxon>Fungi</taxon>
        <taxon>Dikarya</taxon>
        <taxon>Ascomycota</taxon>
        <taxon>Taphrinomycotina</taxon>
        <taxon>Pneumocystomycetes</taxon>
        <taxon>Pneumocystaceae</taxon>
        <taxon>Pneumocystis</taxon>
    </lineage>
</organism>
<dbReference type="PANTHER" id="PTHR28081">
    <property type="entry name" value="DAMAGE-REGULATED IMPORT FACILITATOR 1-RELATED"/>
    <property type="match status" value="1"/>
</dbReference>
<comment type="similarity">
    <text evidence="3">Belongs to the DIF1/spd1 family.</text>
</comment>
<dbReference type="GO" id="GO:1990846">
    <property type="term" value="F:ribonucleoside-diphosphate reductase inhibitor activity"/>
    <property type="evidence" value="ECO:0007669"/>
    <property type="project" value="TreeGrafter"/>
</dbReference>
<evidence type="ECO:0000313" key="7">
    <source>
        <dbReference type="Proteomes" id="UP000663699"/>
    </source>
</evidence>
<dbReference type="AlphaFoldDB" id="A0A899FU03"/>
<sequence>MSQDILPKGSKKQIISNETLLCNQFNKPILSKDVQTSLLDVGMRIRKAVASGYKTKQADSPLSKSNIDIIQPTYPSSTGLSIKRKRGLS</sequence>